<evidence type="ECO:0000313" key="2">
    <source>
        <dbReference type="Proteomes" id="UP000565724"/>
    </source>
</evidence>
<dbReference type="Proteomes" id="UP000565724">
    <property type="component" value="Unassembled WGS sequence"/>
</dbReference>
<gene>
    <name evidence="1" type="ORF">HP550_01030</name>
</gene>
<reference evidence="1 2" key="1">
    <citation type="submission" date="2020-05" db="EMBL/GenBank/DDBJ databases">
        <title>Genome Sequencing of Type Strains.</title>
        <authorList>
            <person name="Lemaire J.F."/>
            <person name="Inderbitzin P."/>
            <person name="Gregorio O.A."/>
            <person name="Collins S.B."/>
            <person name="Wespe N."/>
            <person name="Knight-Connoni V."/>
        </authorList>
    </citation>
    <scope>NUCLEOTIDE SEQUENCE [LARGE SCALE GENOMIC DNA]</scope>
    <source>
        <strain evidence="1 2">ATCC 25174</strain>
    </source>
</reference>
<name>A0A7Y6DVS1_9CELL</name>
<comment type="caution">
    <text evidence="1">The sequence shown here is derived from an EMBL/GenBank/DDBJ whole genome shotgun (WGS) entry which is preliminary data.</text>
</comment>
<sequence length="496" mass="52448">MHRSVHRQRARPAYPRAAVCGAGDRCRAEHVRGPSPRRPARPRPPGCCGAVGPGCSVNATSRTTVFRRTAGRYAGGPRLHLPAHRASSATLAGAYPFLAGAPCDVGVPIGTDALTGAPFCFDPWALYAGGDLTNPNVLLAGVIGQGKSALAKSIALRSIAAGRRVYVPGDPKGEWAAVAHAAGGTVLRLGAGEATRLNPLEVTGDGPHAHAARTRLLAAVTALSIHRDLVAAEQGALDAALAQSELAQHSPTISDVLDRLATPDPTAARRDGVRVADRLRDGRDVAHGLRRLVRGDLAGHFDGTSTHTLDAAAPMVVLDLSGLGSDEDALAVAMTCASAWLEGALAASSAKRWVIYDEAWRVLRQVALVRRMQSQWKLSRAYGVANLMVLHRLSDLDAIGQQGSEARALAAGLLADCSTRIIYRQEADQLTGTTSALGLTRPERDLLPLLPRGTGLWKMPHRTHVVHHLLHPVEVPVVDTDAAMRDDESSTDWEAL</sequence>
<keyword evidence="2" id="KW-1185">Reference proteome</keyword>
<proteinExistence type="predicted"/>
<protein>
    <submittedName>
        <fullName evidence="1">ATP-binding protein</fullName>
    </submittedName>
</protein>
<dbReference type="GO" id="GO:0005524">
    <property type="term" value="F:ATP binding"/>
    <property type="evidence" value="ECO:0007669"/>
    <property type="project" value="UniProtKB-KW"/>
</dbReference>
<dbReference type="Gene3D" id="3.40.50.300">
    <property type="entry name" value="P-loop containing nucleotide triphosphate hydrolases"/>
    <property type="match status" value="2"/>
</dbReference>
<accession>A0A7Y6DVS1</accession>
<dbReference type="SUPFAM" id="SSF52540">
    <property type="entry name" value="P-loop containing nucleoside triphosphate hydrolases"/>
    <property type="match status" value="1"/>
</dbReference>
<dbReference type="AlphaFoldDB" id="A0A7Y6DVS1"/>
<keyword evidence="1" id="KW-0067">ATP-binding</keyword>
<organism evidence="1 2">
    <name type="scientific">Cellulomonas humilata</name>
    <dbReference type="NCBI Taxonomy" id="144055"/>
    <lineage>
        <taxon>Bacteria</taxon>
        <taxon>Bacillati</taxon>
        <taxon>Actinomycetota</taxon>
        <taxon>Actinomycetes</taxon>
        <taxon>Micrococcales</taxon>
        <taxon>Cellulomonadaceae</taxon>
        <taxon>Cellulomonas</taxon>
    </lineage>
</organism>
<dbReference type="EMBL" id="JABMCI010000035">
    <property type="protein sequence ID" value="NUU15833.1"/>
    <property type="molecule type" value="Genomic_DNA"/>
</dbReference>
<evidence type="ECO:0000313" key="1">
    <source>
        <dbReference type="EMBL" id="NUU15833.1"/>
    </source>
</evidence>
<dbReference type="InterPro" id="IPR027417">
    <property type="entry name" value="P-loop_NTPase"/>
</dbReference>
<keyword evidence="1" id="KW-0547">Nucleotide-binding</keyword>